<dbReference type="Gene3D" id="1.10.10.60">
    <property type="entry name" value="Homeodomain-like"/>
    <property type="match status" value="1"/>
</dbReference>
<accession>A0A9N9DMZ5</accession>
<evidence type="ECO:0000256" key="1">
    <source>
        <dbReference type="SAM" id="MobiDB-lite"/>
    </source>
</evidence>
<evidence type="ECO:0000313" key="3">
    <source>
        <dbReference type="EMBL" id="CAG8646037.1"/>
    </source>
</evidence>
<dbReference type="EMBL" id="CAJVPV010009894">
    <property type="protein sequence ID" value="CAG8646037.1"/>
    <property type="molecule type" value="Genomic_DNA"/>
</dbReference>
<dbReference type="OrthoDB" id="2413097at2759"/>
<reference evidence="3" key="1">
    <citation type="submission" date="2021-06" db="EMBL/GenBank/DDBJ databases">
        <authorList>
            <person name="Kallberg Y."/>
            <person name="Tangrot J."/>
            <person name="Rosling A."/>
        </authorList>
    </citation>
    <scope>NUCLEOTIDE SEQUENCE</scope>
    <source>
        <strain evidence="3">CL551</strain>
    </source>
</reference>
<keyword evidence="4" id="KW-1185">Reference proteome</keyword>
<evidence type="ECO:0000259" key="2">
    <source>
        <dbReference type="Pfam" id="PF13837"/>
    </source>
</evidence>
<dbReference type="AlphaFoldDB" id="A0A9N9DMZ5"/>
<sequence>TRFIINERKERNAEFHSTSNKKKRLFWEDVARKLNEQENTNYFTGEDCQKKFNTLTNAFKTAEKYRKGTGTKKSLVGEEIYNELSTKFLFSSKLLGKNIRLSRSSSEASVPRNDQSSQQSSQEISPQAGTPSRETPVVTKPITSSVETVAVSTTPSTAESPTISRPVTPTIPSFSQSANVINVTINYGGSSEEQ</sequence>
<feature type="domain" description="Myb/SANT-like DNA-binding" evidence="2">
    <location>
        <begin position="3"/>
        <end position="72"/>
    </location>
</feature>
<gene>
    <name evidence="3" type="ORF">AMORRO_LOCUS9737</name>
</gene>
<feature type="non-terminal residue" evidence="3">
    <location>
        <position position="194"/>
    </location>
</feature>
<feature type="compositionally biased region" description="Low complexity" evidence="1">
    <location>
        <begin position="142"/>
        <end position="164"/>
    </location>
</feature>
<feature type="region of interest" description="Disordered" evidence="1">
    <location>
        <begin position="101"/>
        <end position="170"/>
    </location>
</feature>
<comment type="caution">
    <text evidence="3">The sequence shown here is derived from an EMBL/GenBank/DDBJ whole genome shotgun (WGS) entry which is preliminary data.</text>
</comment>
<organism evidence="3 4">
    <name type="scientific">Acaulospora morrowiae</name>
    <dbReference type="NCBI Taxonomy" id="94023"/>
    <lineage>
        <taxon>Eukaryota</taxon>
        <taxon>Fungi</taxon>
        <taxon>Fungi incertae sedis</taxon>
        <taxon>Mucoromycota</taxon>
        <taxon>Glomeromycotina</taxon>
        <taxon>Glomeromycetes</taxon>
        <taxon>Diversisporales</taxon>
        <taxon>Acaulosporaceae</taxon>
        <taxon>Acaulospora</taxon>
    </lineage>
</organism>
<dbReference type="Pfam" id="PF13837">
    <property type="entry name" value="Myb_DNA-bind_4"/>
    <property type="match status" value="1"/>
</dbReference>
<dbReference type="InterPro" id="IPR044822">
    <property type="entry name" value="Myb_DNA-bind_4"/>
</dbReference>
<feature type="compositionally biased region" description="Polar residues" evidence="1">
    <location>
        <begin position="101"/>
        <end position="114"/>
    </location>
</feature>
<protein>
    <submittedName>
        <fullName evidence="3">1259_t:CDS:1</fullName>
    </submittedName>
</protein>
<name>A0A9N9DMZ5_9GLOM</name>
<feature type="compositionally biased region" description="Polar residues" evidence="1">
    <location>
        <begin position="123"/>
        <end position="133"/>
    </location>
</feature>
<evidence type="ECO:0000313" key="4">
    <source>
        <dbReference type="Proteomes" id="UP000789342"/>
    </source>
</evidence>
<dbReference type="Proteomes" id="UP000789342">
    <property type="component" value="Unassembled WGS sequence"/>
</dbReference>
<proteinExistence type="predicted"/>